<name>A0A540K458_MALBA</name>
<dbReference type="PANTHER" id="PTHR47150">
    <property type="entry name" value="OS12G0169200 PROTEIN"/>
    <property type="match status" value="1"/>
</dbReference>
<comment type="caution">
    <text evidence="1">The sequence shown here is derived from an EMBL/GenBank/DDBJ whole genome shotgun (WGS) entry which is preliminary data.</text>
</comment>
<gene>
    <name evidence="1" type="ORF">C1H46_045453</name>
</gene>
<accession>A0A540K458</accession>
<proteinExistence type="predicted"/>
<organism evidence="1 2">
    <name type="scientific">Malus baccata</name>
    <name type="common">Siberian crab apple</name>
    <name type="synonym">Pyrus baccata</name>
    <dbReference type="NCBI Taxonomy" id="106549"/>
    <lineage>
        <taxon>Eukaryota</taxon>
        <taxon>Viridiplantae</taxon>
        <taxon>Streptophyta</taxon>
        <taxon>Embryophyta</taxon>
        <taxon>Tracheophyta</taxon>
        <taxon>Spermatophyta</taxon>
        <taxon>Magnoliopsida</taxon>
        <taxon>eudicotyledons</taxon>
        <taxon>Gunneridae</taxon>
        <taxon>Pentapetalae</taxon>
        <taxon>rosids</taxon>
        <taxon>fabids</taxon>
        <taxon>Rosales</taxon>
        <taxon>Rosaceae</taxon>
        <taxon>Amygdaloideae</taxon>
        <taxon>Maleae</taxon>
        <taxon>Malus</taxon>
    </lineage>
</organism>
<dbReference type="Proteomes" id="UP000315295">
    <property type="component" value="Unassembled WGS sequence"/>
</dbReference>
<evidence type="ECO:0000313" key="1">
    <source>
        <dbReference type="EMBL" id="TQD69013.1"/>
    </source>
</evidence>
<dbReference type="AlphaFoldDB" id="A0A540K458"/>
<dbReference type="PANTHER" id="PTHR47150:SF5">
    <property type="entry name" value="OS07G0546750 PROTEIN"/>
    <property type="match status" value="1"/>
</dbReference>
<dbReference type="EMBL" id="VIEB01005793">
    <property type="protein sequence ID" value="TQD69013.1"/>
    <property type="molecule type" value="Genomic_DNA"/>
</dbReference>
<protein>
    <submittedName>
        <fullName evidence="1">Uncharacterized protein</fullName>
    </submittedName>
</protein>
<reference evidence="1 2" key="1">
    <citation type="journal article" date="2019" name="G3 (Bethesda)">
        <title>Sequencing of a Wild Apple (Malus baccata) Genome Unravels the Differences Between Cultivated and Wild Apple Species Regarding Disease Resistance and Cold Tolerance.</title>
        <authorList>
            <person name="Chen X."/>
        </authorList>
    </citation>
    <scope>NUCLEOTIDE SEQUENCE [LARGE SCALE GENOMIC DNA]</scope>
    <source>
        <strain evidence="2">cv. Shandingzi</strain>
        <tissue evidence="1">Leaves</tissue>
    </source>
</reference>
<sequence length="59" mass="6831">MLAYIASANQVDEIASMGKTTILESMMRFSSAIEALYTNEYLQKPTPRDMRRLLRKDEM</sequence>
<evidence type="ECO:0000313" key="2">
    <source>
        <dbReference type="Proteomes" id="UP000315295"/>
    </source>
</evidence>
<keyword evidence="2" id="KW-1185">Reference proteome</keyword>